<protein>
    <submittedName>
        <fullName evidence="2">Uncharacterized protein</fullName>
    </submittedName>
</protein>
<evidence type="ECO:0000313" key="3">
    <source>
        <dbReference type="Proteomes" id="UP000005633"/>
    </source>
</evidence>
<sequence length="257" mass="28542">MKAKSLLPRNFFRQPEVRKMVPDLKLLAVALRVGCESHVGCWVPGGLGEDTGLTPEALQGGLADLERRSHVLSDKETGEIFVASFFRENVFPTEARRRQAQSDFSQVRSQKLRGAVILAIKNSPECALRPDMFVEDSKPSINQCPISQEEGEEKVRGKGKTAEHSVRNLVDKCKQLGVEVNNQEDEENLAQLVVDLEGRLDLIRNAIGVVRARPSRRRLYVSSVGAEARSLLATERYQDRLTMASLAVTRVAKASGY</sequence>
<name>G8QM65_AZOOP</name>
<dbReference type="KEGG" id="dsu:Dsui_0160"/>
<accession>G8QM65</accession>
<dbReference type="Proteomes" id="UP000005633">
    <property type="component" value="Chromosome"/>
</dbReference>
<evidence type="ECO:0000313" key="2">
    <source>
        <dbReference type="EMBL" id="AEV24581.1"/>
    </source>
</evidence>
<dbReference type="EMBL" id="CP003153">
    <property type="protein sequence ID" value="AEV24581.1"/>
    <property type="molecule type" value="Genomic_DNA"/>
</dbReference>
<evidence type="ECO:0000256" key="1">
    <source>
        <dbReference type="SAM" id="MobiDB-lite"/>
    </source>
</evidence>
<gene>
    <name evidence="2" type="ordered locus">Dsui_0160</name>
</gene>
<dbReference type="RefSeq" id="WP_014235283.1">
    <property type="nucleotide sequence ID" value="NC_016616.1"/>
</dbReference>
<dbReference type="HOGENOM" id="CLU_1080315_0_0_4"/>
<organism evidence="2 3">
    <name type="scientific">Azospira oryzae (strain ATCC BAA-33 / DSM 13638 / PS)</name>
    <name type="common">Dechlorosoma suillum</name>
    <dbReference type="NCBI Taxonomy" id="640081"/>
    <lineage>
        <taxon>Bacteria</taxon>
        <taxon>Pseudomonadati</taxon>
        <taxon>Pseudomonadota</taxon>
        <taxon>Betaproteobacteria</taxon>
        <taxon>Rhodocyclales</taxon>
        <taxon>Rhodocyclaceae</taxon>
        <taxon>Azospira</taxon>
    </lineage>
</organism>
<proteinExistence type="predicted"/>
<reference evidence="2 3" key="1">
    <citation type="journal article" date="2012" name="J. Bacteriol.">
        <title>Complete genome sequence of the anaerobic perchlorate-reducing bacterium Azospira suillum strain PS.</title>
        <authorList>
            <person name="Byrne-Bailey K.G."/>
            <person name="Coates J.D."/>
        </authorList>
    </citation>
    <scope>NUCLEOTIDE SEQUENCE [LARGE SCALE GENOMIC DNA]</scope>
    <source>
        <strain evidence="3">ATCC BAA-33 / DSM 13638 / PS</strain>
    </source>
</reference>
<dbReference type="AlphaFoldDB" id="G8QM65"/>
<feature type="region of interest" description="Disordered" evidence="1">
    <location>
        <begin position="139"/>
        <end position="161"/>
    </location>
</feature>